<dbReference type="InterPro" id="IPR043128">
    <property type="entry name" value="Rev_trsase/Diguanyl_cyclase"/>
</dbReference>
<sequence>MLRSVREERARHFKLALRITVPVLIFVLLLTYVFFFREEPFKIGTESILVFSGMVFVVVYFVFFALELSRKETLLDRTTESYHYDAFLERIYRYRPKTLAAIQIKNLNVINENFGVRRTDNILKRFVEVLDDAIVEQNIKDGYIGRKNGGEFLLALNDEPETVRKELERFCRTHTEIDGIEIDCAFAVIRNNIDDPDKAVEQLRDLLAQRESFDRALQTAKISDARSLSEEEQAVVDALERKDLEFHFRPLQNLKTGKKDIYEVAVKMRDASGNPIAPRDFLPIINRRDLGDVYDLLILERVLEDALLLDEELSLSFNLSPFSLRKEHFMEEFFQRIENSRITPRRLIVELYERQRHHRLEEYLERLKRIKRSGVRLCLDNFGSSNASMEYLRHFPFDMIRFDREYTFDVEAGKNLSILKSFINMAQEMGITTVAKWVDKKEKIHQLEELGVDYIQGFATGRVLKEEELIERYNPLRDNKES</sequence>
<dbReference type="EMBL" id="CP002452">
    <property type="protein sequence ID" value="ADV47224.1"/>
    <property type="molecule type" value="Genomic_DNA"/>
</dbReference>
<dbReference type="PANTHER" id="PTHR33121">
    <property type="entry name" value="CYCLIC DI-GMP PHOSPHODIESTERASE PDEF"/>
    <property type="match status" value="1"/>
</dbReference>
<feature type="transmembrane region" description="Helical" evidence="1">
    <location>
        <begin position="48"/>
        <end position="68"/>
    </location>
</feature>
<dbReference type="PANTHER" id="PTHR33121:SF79">
    <property type="entry name" value="CYCLIC DI-GMP PHOSPHODIESTERASE PDED-RELATED"/>
    <property type="match status" value="1"/>
</dbReference>
<dbReference type="InterPro" id="IPR050706">
    <property type="entry name" value="Cyclic-di-GMP_PDE-like"/>
</dbReference>
<dbReference type="Gene3D" id="3.20.20.450">
    <property type="entry name" value="EAL domain"/>
    <property type="match status" value="1"/>
</dbReference>
<dbReference type="InterPro" id="IPR001633">
    <property type="entry name" value="EAL_dom"/>
</dbReference>
<keyword evidence="1" id="KW-0472">Membrane</keyword>
<dbReference type="InterPro" id="IPR000160">
    <property type="entry name" value="GGDEF_dom"/>
</dbReference>
<accession>E6X2U1</accession>
<evidence type="ECO:0000313" key="5">
    <source>
        <dbReference type="Proteomes" id="UP000008633"/>
    </source>
</evidence>
<dbReference type="PROSITE" id="PS50883">
    <property type="entry name" value="EAL"/>
    <property type="match status" value="1"/>
</dbReference>
<dbReference type="eggNOG" id="COG2200">
    <property type="taxonomic scope" value="Bacteria"/>
</dbReference>
<dbReference type="KEGG" id="nsa:Nitsa_1981"/>
<dbReference type="RefSeq" id="WP_013554909.1">
    <property type="nucleotide sequence ID" value="NC_014935.1"/>
</dbReference>
<organism evidence="4 5">
    <name type="scientific">Nitratifractor salsuginis (strain DSM 16511 / JCM 12458 / E9I37-1)</name>
    <dbReference type="NCBI Taxonomy" id="749222"/>
    <lineage>
        <taxon>Bacteria</taxon>
        <taxon>Pseudomonadati</taxon>
        <taxon>Campylobacterota</taxon>
        <taxon>Epsilonproteobacteria</taxon>
        <taxon>Campylobacterales</taxon>
        <taxon>Sulfurovaceae</taxon>
        <taxon>Nitratifractor</taxon>
    </lineage>
</organism>
<dbReference type="SUPFAM" id="SSF55073">
    <property type="entry name" value="Nucleotide cyclase"/>
    <property type="match status" value="1"/>
</dbReference>
<dbReference type="Pfam" id="PF00563">
    <property type="entry name" value="EAL"/>
    <property type="match status" value="1"/>
</dbReference>
<dbReference type="Proteomes" id="UP000008633">
    <property type="component" value="Chromosome"/>
</dbReference>
<dbReference type="AlphaFoldDB" id="E6X2U1"/>
<dbReference type="Gene3D" id="3.30.70.270">
    <property type="match status" value="1"/>
</dbReference>
<evidence type="ECO:0000259" key="3">
    <source>
        <dbReference type="PROSITE" id="PS50887"/>
    </source>
</evidence>
<dbReference type="SUPFAM" id="SSF141868">
    <property type="entry name" value="EAL domain-like"/>
    <property type="match status" value="1"/>
</dbReference>
<dbReference type="Pfam" id="PF00990">
    <property type="entry name" value="GGDEF"/>
    <property type="match status" value="1"/>
</dbReference>
<proteinExistence type="predicted"/>
<protein>
    <submittedName>
        <fullName evidence="4">Diguanylate phosphodiesterase</fullName>
    </submittedName>
</protein>
<dbReference type="OrthoDB" id="5360156at2"/>
<dbReference type="CDD" id="cd01948">
    <property type="entry name" value="EAL"/>
    <property type="match status" value="1"/>
</dbReference>
<reference evidence="5" key="2">
    <citation type="submission" date="2011-01" db="EMBL/GenBank/DDBJ databases">
        <title>The complete genome of Nitratifractor salsuginis DSM 16511.</title>
        <authorList>
            <consortium name="US DOE Joint Genome Institute (JGI-PGF)"/>
            <person name="Lucas S."/>
            <person name="Copeland A."/>
            <person name="Lapidus A."/>
            <person name="Bruce D."/>
            <person name="Goodwin L."/>
            <person name="Pitluck S."/>
            <person name="Kyrpides N."/>
            <person name="Mavromatis K."/>
            <person name="Ivanova N."/>
            <person name="Mikhailova N."/>
            <person name="Zeytun A."/>
            <person name="Detter J.C."/>
            <person name="Tapia R."/>
            <person name="Han C."/>
            <person name="Land M."/>
            <person name="Hauser L."/>
            <person name="Markowitz V."/>
            <person name="Cheng J.-F."/>
            <person name="Hugenholtz P."/>
            <person name="Woyke T."/>
            <person name="Wu D."/>
            <person name="Tindall B."/>
            <person name="Schuetze A."/>
            <person name="Brambilla E."/>
            <person name="Klenk H.-P."/>
            <person name="Eisen J.A."/>
        </authorList>
    </citation>
    <scope>NUCLEOTIDE SEQUENCE [LARGE SCALE GENOMIC DNA]</scope>
    <source>
        <strain evidence="5">DSM 16511 / JCM 12458 / E9I37-1</strain>
    </source>
</reference>
<dbReference type="eggNOG" id="COG2199">
    <property type="taxonomic scope" value="Bacteria"/>
</dbReference>
<feature type="domain" description="GGDEF" evidence="3">
    <location>
        <begin position="95"/>
        <end position="225"/>
    </location>
</feature>
<feature type="domain" description="EAL" evidence="2">
    <location>
        <begin position="228"/>
        <end position="477"/>
    </location>
</feature>
<dbReference type="InterPro" id="IPR035919">
    <property type="entry name" value="EAL_sf"/>
</dbReference>
<feature type="transmembrane region" description="Helical" evidence="1">
    <location>
        <begin position="15"/>
        <end position="36"/>
    </location>
</feature>
<evidence type="ECO:0000313" key="4">
    <source>
        <dbReference type="EMBL" id="ADV47224.1"/>
    </source>
</evidence>
<keyword evidence="1" id="KW-1133">Transmembrane helix</keyword>
<gene>
    <name evidence="4" type="ordered locus">Nitsa_1981</name>
</gene>
<dbReference type="STRING" id="749222.Nitsa_1981"/>
<name>E6X2U1_NITSE</name>
<dbReference type="HOGENOM" id="CLU_579907_0_0_7"/>
<keyword evidence="1" id="KW-0812">Transmembrane</keyword>
<keyword evidence="5" id="KW-1185">Reference proteome</keyword>
<dbReference type="SMART" id="SM00052">
    <property type="entry name" value="EAL"/>
    <property type="match status" value="1"/>
</dbReference>
<dbReference type="GO" id="GO:0071111">
    <property type="term" value="F:cyclic-guanylate-specific phosphodiesterase activity"/>
    <property type="evidence" value="ECO:0007669"/>
    <property type="project" value="InterPro"/>
</dbReference>
<dbReference type="InterPro" id="IPR029787">
    <property type="entry name" value="Nucleotide_cyclase"/>
</dbReference>
<reference evidence="4 5" key="1">
    <citation type="journal article" date="2011" name="Stand. Genomic Sci.">
        <title>Complete genome sequence of Nitratifractor salsuginis type strain (E9I37-1).</title>
        <authorList>
            <person name="Anderson I."/>
            <person name="Sikorski J."/>
            <person name="Zeytun A."/>
            <person name="Nolan M."/>
            <person name="Lapidus A."/>
            <person name="Lucas S."/>
            <person name="Hammon N."/>
            <person name="Deshpande S."/>
            <person name="Cheng J.F."/>
            <person name="Tapia R."/>
            <person name="Han C."/>
            <person name="Goodwin L."/>
            <person name="Pitluck S."/>
            <person name="Liolios K."/>
            <person name="Pagani I."/>
            <person name="Ivanova N."/>
            <person name="Huntemann M."/>
            <person name="Mavromatis K."/>
            <person name="Ovchinikova G."/>
            <person name="Pati A."/>
            <person name="Chen A."/>
            <person name="Palaniappan K."/>
            <person name="Land M."/>
            <person name="Hauser L."/>
            <person name="Brambilla E.M."/>
            <person name="Ngatchou-Djao O.D."/>
            <person name="Rohde M."/>
            <person name="Tindall B.J."/>
            <person name="Goker M."/>
            <person name="Detter J.C."/>
            <person name="Woyke T."/>
            <person name="Bristow J."/>
            <person name="Eisen J.A."/>
            <person name="Markowitz V."/>
            <person name="Hugenholtz P."/>
            <person name="Klenk H.P."/>
            <person name="Kyrpides N.C."/>
        </authorList>
    </citation>
    <scope>NUCLEOTIDE SEQUENCE [LARGE SCALE GENOMIC DNA]</scope>
    <source>
        <strain evidence="5">DSM 16511 / JCM 12458 / E9I37-1</strain>
    </source>
</reference>
<evidence type="ECO:0000259" key="2">
    <source>
        <dbReference type="PROSITE" id="PS50883"/>
    </source>
</evidence>
<dbReference type="PROSITE" id="PS50887">
    <property type="entry name" value="GGDEF"/>
    <property type="match status" value="1"/>
</dbReference>
<evidence type="ECO:0000256" key="1">
    <source>
        <dbReference type="SAM" id="Phobius"/>
    </source>
</evidence>